<evidence type="ECO:0000256" key="5">
    <source>
        <dbReference type="ARBA" id="ARBA00022927"/>
    </source>
</evidence>
<dbReference type="Pfam" id="PF09177">
    <property type="entry name" value="STX6_10_61_N"/>
    <property type="match status" value="1"/>
</dbReference>
<feature type="coiled-coil region" evidence="11">
    <location>
        <begin position="50"/>
        <end position="77"/>
    </location>
</feature>
<keyword evidence="9 13" id="KW-0472">Membrane</keyword>
<comment type="subcellular location">
    <subcellularLocation>
        <location evidence="1">Golgi apparatus membrane</location>
        <topology evidence="1">Single-pass type IV membrane protein</topology>
    </subcellularLocation>
</comment>
<dbReference type="GO" id="GO:0005802">
    <property type="term" value="C:trans-Golgi network"/>
    <property type="evidence" value="ECO:0007669"/>
    <property type="project" value="UniProtKB-ARBA"/>
</dbReference>
<dbReference type="CDD" id="cd21444">
    <property type="entry name" value="SNARE_NTD_Tlg1p-like"/>
    <property type="match status" value="1"/>
</dbReference>
<dbReference type="VEuPathDB" id="FungiDB:CPUR_01234"/>
<dbReference type="PROSITE" id="PS50192">
    <property type="entry name" value="T_SNARE"/>
    <property type="match status" value="1"/>
</dbReference>
<evidence type="ECO:0000256" key="12">
    <source>
        <dbReference type="SAM" id="MobiDB-lite"/>
    </source>
</evidence>
<keyword evidence="16" id="KW-1185">Reference proteome</keyword>
<evidence type="ECO:0000256" key="4">
    <source>
        <dbReference type="ARBA" id="ARBA00022692"/>
    </source>
</evidence>
<dbReference type="Gene3D" id="1.20.5.110">
    <property type="match status" value="1"/>
</dbReference>
<dbReference type="InterPro" id="IPR010989">
    <property type="entry name" value="SNARE"/>
</dbReference>
<sequence>MSSTNDEDPFLQVQQDVLAQLSSTRPLFTSYLRIRSLSTDPSSPELASALTDLETSLASLDEDLSDLDASVQAIQANPTQYGVSPAELARRKRLVQEIGGEMEDMRQELASKAGPSTGRAADLPDPSSFAVGDGDGDGDGYDGDDDGFAEFEHQQQLGMMREQDEHLEGVHQTVGNLKRQAGDMGRELEEQGEMLDMVDETVERVGGRLQNGMQKLGHVMRQNEDRWSGWCIGVLIFVLILVLFLLVIL</sequence>
<evidence type="ECO:0000256" key="7">
    <source>
        <dbReference type="ARBA" id="ARBA00023034"/>
    </source>
</evidence>
<dbReference type="GO" id="GO:0005484">
    <property type="term" value="F:SNAP receptor activity"/>
    <property type="evidence" value="ECO:0007669"/>
    <property type="project" value="InterPro"/>
</dbReference>
<dbReference type="SUPFAM" id="SSF47661">
    <property type="entry name" value="t-snare proteins"/>
    <property type="match status" value="1"/>
</dbReference>
<evidence type="ECO:0000259" key="14">
    <source>
        <dbReference type="PROSITE" id="PS50192"/>
    </source>
</evidence>
<dbReference type="OrthoDB" id="546861at2759"/>
<evidence type="ECO:0000313" key="15">
    <source>
        <dbReference type="EMBL" id="CCE27760.1"/>
    </source>
</evidence>
<keyword evidence="8 11" id="KW-0175">Coiled coil</keyword>
<keyword evidence="3" id="KW-0813">Transport</keyword>
<dbReference type="EMBL" id="CAGA01000005">
    <property type="protein sequence ID" value="CCE27760.1"/>
    <property type="molecule type" value="Genomic_DNA"/>
</dbReference>
<dbReference type="SMART" id="SM00397">
    <property type="entry name" value="t_SNARE"/>
    <property type="match status" value="1"/>
</dbReference>
<dbReference type="InterPro" id="IPR015260">
    <property type="entry name" value="Syntaxin-6/10/61_N"/>
</dbReference>
<dbReference type="PROSITE" id="PS00914">
    <property type="entry name" value="SYNTAXIN"/>
    <property type="match status" value="1"/>
</dbReference>
<dbReference type="FunFam" id="1.20.5.110:FF:000006">
    <property type="entry name" value="Syntaxin 6"/>
    <property type="match status" value="1"/>
</dbReference>
<evidence type="ECO:0000256" key="8">
    <source>
        <dbReference type="ARBA" id="ARBA00023054"/>
    </source>
</evidence>
<feature type="transmembrane region" description="Helical" evidence="13">
    <location>
        <begin position="227"/>
        <end position="248"/>
    </location>
</feature>
<dbReference type="AlphaFoldDB" id="M1W2M5"/>
<dbReference type="PANTHER" id="PTHR12791">
    <property type="entry name" value="GOLGI SNARE BET1-RELATED"/>
    <property type="match status" value="1"/>
</dbReference>
<comment type="caution">
    <text evidence="15">The sequence shown here is derived from an EMBL/GenBank/DDBJ whole genome shotgun (WGS) entry which is preliminary data.</text>
</comment>
<dbReference type="InterPro" id="IPR000727">
    <property type="entry name" value="T_SNARE_dom"/>
</dbReference>
<evidence type="ECO:0000256" key="9">
    <source>
        <dbReference type="ARBA" id="ARBA00023136"/>
    </source>
</evidence>
<dbReference type="STRING" id="1111077.M1W2M5"/>
<dbReference type="GO" id="GO:0048193">
    <property type="term" value="P:Golgi vesicle transport"/>
    <property type="evidence" value="ECO:0007669"/>
    <property type="project" value="InterPro"/>
</dbReference>
<keyword evidence="6 13" id="KW-1133">Transmembrane helix</keyword>
<accession>M1W2M5</accession>
<dbReference type="GO" id="GO:0006886">
    <property type="term" value="P:intracellular protein transport"/>
    <property type="evidence" value="ECO:0007669"/>
    <property type="project" value="InterPro"/>
</dbReference>
<keyword evidence="4 13" id="KW-0812">Transmembrane</keyword>
<dbReference type="SUPFAM" id="SSF58038">
    <property type="entry name" value="SNARE fusion complex"/>
    <property type="match status" value="1"/>
</dbReference>
<dbReference type="FunFam" id="1.20.58.90:FF:000012">
    <property type="entry name" value="SNARE domain protein"/>
    <property type="match status" value="1"/>
</dbReference>
<feature type="region of interest" description="Disordered" evidence="12">
    <location>
        <begin position="112"/>
        <end position="139"/>
    </location>
</feature>
<keyword evidence="7" id="KW-0333">Golgi apparatus</keyword>
<evidence type="ECO:0000313" key="16">
    <source>
        <dbReference type="Proteomes" id="UP000016801"/>
    </source>
</evidence>
<dbReference type="HOGENOM" id="CLU_061883_0_0_1"/>
<dbReference type="Gene3D" id="1.20.58.90">
    <property type="match status" value="1"/>
</dbReference>
<reference evidence="15 16" key="1">
    <citation type="journal article" date="2013" name="PLoS Genet.">
        <title>Plant-symbiotic fungi as chemical engineers: Multi-genome analysis of the Clavicipitaceae reveals dynamics of alkaloid loci.</title>
        <authorList>
            <person name="Schardl C.L."/>
            <person name="Young C.A."/>
            <person name="Hesse U."/>
            <person name="Amyotte S.G."/>
            <person name="Andreeva K."/>
            <person name="Calie P.J."/>
            <person name="Fleetwood D.J."/>
            <person name="Haws D.C."/>
            <person name="Moore N."/>
            <person name="Oeser B."/>
            <person name="Panaccione D.G."/>
            <person name="Schweri K.K."/>
            <person name="Voisey C.R."/>
            <person name="Farman M.L."/>
            <person name="Jaromczyk J.W."/>
            <person name="Roe B.A."/>
            <person name="O'Sullivan D.M."/>
            <person name="Scott B."/>
            <person name="Tudzynski P."/>
            <person name="An Z."/>
            <person name="Arnaoudova E.G."/>
            <person name="Bullock C.T."/>
            <person name="Charlton N.D."/>
            <person name="Chen L."/>
            <person name="Cox M."/>
            <person name="Dinkins R.D."/>
            <person name="Florea S."/>
            <person name="Glenn A.E."/>
            <person name="Gordon A."/>
            <person name="Gueldener U."/>
            <person name="Harris D.R."/>
            <person name="Hollin W."/>
            <person name="Jaromczyk J."/>
            <person name="Johnson R.D."/>
            <person name="Khan A.K."/>
            <person name="Leistner E."/>
            <person name="Leuchtmann A."/>
            <person name="Li C."/>
            <person name="Liu J."/>
            <person name="Liu J."/>
            <person name="Liu M."/>
            <person name="Mace W."/>
            <person name="Machado C."/>
            <person name="Nagabhyru P."/>
            <person name="Pan J."/>
            <person name="Schmid J."/>
            <person name="Sugawara K."/>
            <person name="Steiner U."/>
            <person name="Takach J.E."/>
            <person name="Tanaka E."/>
            <person name="Webb J.S."/>
            <person name="Wilson E.V."/>
            <person name="Wiseman J.L."/>
            <person name="Yoshida R."/>
            <person name="Zeng Z."/>
        </authorList>
    </citation>
    <scope>NUCLEOTIDE SEQUENCE [LARGE SCALE GENOMIC DNA]</scope>
    <source>
        <strain evidence="15 16">20.1</strain>
    </source>
</reference>
<dbReference type="Proteomes" id="UP000016801">
    <property type="component" value="Unassembled WGS sequence"/>
</dbReference>
<evidence type="ECO:0000256" key="2">
    <source>
        <dbReference type="ARBA" id="ARBA00009063"/>
    </source>
</evidence>
<evidence type="ECO:0000256" key="11">
    <source>
        <dbReference type="SAM" id="Coils"/>
    </source>
</evidence>
<evidence type="ECO:0000256" key="6">
    <source>
        <dbReference type="ARBA" id="ARBA00022989"/>
    </source>
</evidence>
<evidence type="ECO:0000256" key="13">
    <source>
        <dbReference type="SAM" id="Phobius"/>
    </source>
</evidence>
<dbReference type="GO" id="GO:0000139">
    <property type="term" value="C:Golgi membrane"/>
    <property type="evidence" value="ECO:0007669"/>
    <property type="project" value="UniProtKB-SubCell"/>
</dbReference>
<proteinExistence type="inferred from homology"/>
<evidence type="ECO:0000256" key="10">
    <source>
        <dbReference type="ARBA" id="ARBA00073343"/>
    </source>
</evidence>
<evidence type="ECO:0000256" key="1">
    <source>
        <dbReference type="ARBA" id="ARBA00004409"/>
    </source>
</evidence>
<dbReference type="eggNOG" id="KOG3202">
    <property type="taxonomic scope" value="Eukaryota"/>
</dbReference>
<dbReference type="CDD" id="cd15851">
    <property type="entry name" value="SNARE_Syntaxin6"/>
    <property type="match status" value="1"/>
</dbReference>
<dbReference type="InterPro" id="IPR006012">
    <property type="entry name" value="Syntaxin/epimorphin_CS"/>
</dbReference>
<protein>
    <recommendedName>
        <fullName evidence="10">t-SNARE affecting a late Golgi compartment protein 1</fullName>
    </recommendedName>
</protein>
<comment type="similarity">
    <text evidence="2">Belongs to the syntaxin family.</text>
</comment>
<gene>
    <name evidence="15" type="ORF">CPUR_01234</name>
</gene>
<evidence type="ECO:0000256" key="3">
    <source>
        <dbReference type="ARBA" id="ARBA00022448"/>
    </source>
</evidence>
<dbReference type="InterPro" id="IPR048036">
    <property type="entry name" value="Tlg1p-like_N"/>
</dbReference>
<name>M1W2M5_CLAP2</name>
<keyword evidence="5" id="KW-0653">Protein transport</keyword>
<feature type="domain" description="T-SNARE coiled-coil homology" evidence="14">
    <location>
        <begin position="157"/>
        <end position="219"/>
    </location>
</feature>
<organism evidence="15 16">
    <name type="scientific">Claviceps purpurea (strain 20.1)</name>
    <name type="common">Ergot fungus</name>
    <name type="synonym">Sphacelia segetum</name>
    <dbReference type="NCBI Taxonomy" id="1111077"/>
    <lineage>
        <taxon>Eukaryota</taxon>
        <taxon>Fungi</taxon>
        <taxon>Dikarya</taxon>
        <taxon>Ascomycota</taxon>
        <taxon>Pezizomycotina</taxon>
        <taxon>Sordariomycetes</taxon>
        <taxon>Hypocreomycetidae</taxon>
        <taxon>Hypocreales</taxon>
        <taxon>Clavicipitaceae</taxon>
        <taxon>Claviceps</taxon>
    </lineage>
</organism>